<name>A0A0G4G8L7_9ALVE</name>
<feature type="transmembrane region" description="Helical" evidence="12">
    <location>
        <begin position="455"/>
        <end position="473"/>
    </location>
</feature>
<keyword evidence="6 12" id="KW-0472">Membrane</keyword>
<feature type="chain" id="PRO_5005190120" description="Ionotropic glutamate receptor C-terminal domain-containing protein" evidence="13">
    <location>
        <begin position="25"/>
        <end position="809"/>
    </location>
</feature>
<evidence type="ECO:0000256" key="9">
    <source>
        <dbReference type="ARBA" id="ARBA00023286"/>
    </source>
</evidence>
<feature type="compositionally biased region" description="Acidic residues" evidence="11">
    <location>
        <begin position="677"/>
        <end position="691"/>
    </location>
</feature>
<feature type="transmembrane region" description="Helical" evidence="12">
    <location>
        <begin position="262"/>
        <end position="289"/>
    </location>
</feature>
<feature type="domain" description="Ionotropic glutamate receptor C-terminal" evidence="14">
    <location>
        <begin position="262"/>
        <end position="528"/>
    </location>
</feature>
<evidence type="ECO:0000256" key="11">
    <source>
        <dbReference type="SAM" id="MobiDB-lite"/>
    </source>
</evidence>
<feature type="compositionally biased region" description="Polar residues" evidence="11">
    <location>
        <begin position="612"/>
        <end position="628"/>
    </location>
</feature>
<gene>
    <name evidence="15" type="ORF">Cvel_20735</name>
</gene>
<evidence type="ECO:0000256" key="5">
    <source>
        <dbReference type="ARBA" id="ARBA00023065"/>
    </source>
</evidence>
<keyword evidence="5" id="KW-0406">Ion transport</keyword>
<feature type="compositionally biased region" description="Acidic residues" evidence="11">
    <location>
        <begin position="742"/>
        <end position="756"/>
    </location>
</feature>
<evidence type="ECO:0000256" key="10">
    <source>
        <dbReference type="ARBA" id="ARBA00023303"/>
    </source>
</evidence>
<keyword evidence="7" id="KW-0675">Receptor</keyword>
<evidence type="ECO:0000256" key="3">
    <source>
        <dbReference type="ARBA" id="ARBA00022692"/>
    </source>
</evidence>
<evidence type="ECO:0000256" key="4">
    <source>
        <dbReference type="ARBA" id="ARBA00022989"/>
    </source>
</evidence>
<keyword evidence="13" id="KW-0732">Signal</keyword>
<evidence type="ECO:0000256" key="6">
    <source>
        <dbReference type="ARBA" id="ARBA00023136"/>
    </source>
</evidence>
<feature type="compositionally biased region" description="Basic and acidic residues" evidence="11">
    <location>
        <begin position="757"/>
        <end position="766"/>
    </location>
</feature>
<dbReference type="InterPro" id="IPR015683">
    <property type="entry name" value="Ionotropic_Glu_rcpt"/>
</dbReference>
<dbReference type="EMBL" id="CDMZ01000979">
    <property type="protein sequence ID" value="CEM25019.1"/>
    <property type="molecule type" value="Genomic_DNA"/>
</dbReference>
<evidence type="ECO:0000256" key="7">
    <source>
        <dbReference type="ARBA" id="ARBA00023170"/>
    </source>
</evidence>
<evidence type="ECO:0000256" key="13">
    <source>
        <dbReference type="SAM" id="SignalP"/>
    </source>
</evidence>
<feature type="region of interest" description="Disordered" evidence="11">
    <location>
        <begin position="599"/>
        <end position="647"/>
    </location>
</feature>
<keyword evidence="2" id="KW-0813">Transport</keyword>
<dbReference type="Pfam" id="PF00060">
    <property type="entry name" value="Lig_chan"/>
    <property type="match status" value="1"/>
</dbReference>
<evidence type="ECO:0000259" key="14">
    <source>
        <dbReference type="Pfam" id="PF00060"/>
    </source>
</evidence>
<feature type="compositionally biased region" description="Basic and acidic residues" evidence="11">
    <location>
        <begin position="710"/>
        <end position="720"/>
    </location>
</feature>
<feature type="signal peptide" evidence="13">
    <location>
        <begin position="1"/>
        <end position="24"/>
    </location>
</feature>
<evidence type="ECO:0000313" key="15">
    <source>
        <dbReference type="EMBL" id="CEM25019.1"/>
    </source>
</evidence>
<keyword evidence="3 12" id="KW-0812">Transmembrane</keyword>
<dbReference type="AlphaFoldDB" id="A0A0G4G8L7"/>
<organism evidence="15">
    <name type="scientific">Chromera velia CCMP2878</name>
    <dbReference type="NCBI Taxonomy" id="1169474"/>
    <lineage>
        <taxon>Eukaryota</taxon>
        <taxon>Sar</taxon>
        <taxon>Alveolata</taxon>
        <taxon>Colpodellida</taxon>
        <taxon>Chromeraceae</taxon>
        <taxon>Chromera</taxon>
    </lineage>
</organism>
<protein>
    <recommendedName>
        <fullName evidence="14">Ionotropic glutamate receptor C-terminal domain-containing protein</fullName>
    </recommendedName>
</protein>
<evidence type="ECO:0000256" key="12">
    <source>
        <dbReference type="SAM" id="Phobius"/>
    </source>
</evidence>
<sequence>MLRGTRAFSFFVVLSALLPNLCSTGCPCIDHSWTGSNYLVSSGCVAAGTDTTMYCFPETYGTGATCSSFDSGLGDCDVSSPASNCALEWCYVNPDNCDVQLGRSQLFPGEDLYYSYQACGSADYARDTVAQDSLRGVSLRYAYPAPLRPLHFRDASGQWAGLVPEWLALLQRQAGFILVEKQVSETSLSMFASKWDACVHDVAMGLLDFCASTVQASATRAGWADFSAPLRVVLYRLWVPKALEVVWTESLVLWLSPFDTTAWLMVIGATITTVVTYWWLEGGASCVGCRKLWKMRKKNGLSKREERKRANAVAKCRFCMGTFGKAFYYTSQTLFSMSVVKHPPRNATRILLLAYGFFVLIIVSSYTANLAANLSRNIERGIDNIQDADNNRLTICVEKNVVDGVQKMHPNLKVRVTESSTQLVTDVADGLCDGSIVPETDALLRDDYQSCDRRFAGGGVVSNIVAIPVASAYEKEWSFLTTMNTISGDYEQLFQKWRAKSDCPYDETQETNDATSLSWQALMGPFFFWGVLAFVAVLWRSGEQLRKKKNPFHSGLSTIRRIQTYDANMLEFHRQTENGPMEEGDLYSADDSDIDSVAEAAARQDSKAMSMARQQSQNALGRQQSPGHYSSYHPRHTHKNSSLESPPNAVVSVVNTNRMGDTLRSVGVGLKPKSPDEKEEDREAGERESEDGVGQAYSPGPSPAAMPRTSLREATEEPRRTSLMASRKVSYAPEGPMGYRPDDDDPIAEEESDLEDDGHGGGRDMGGEEGDDEREEDLESGERGEGAAISVVGRGKTNNGKSWMAPVRH</sequence>
<dbReference type="SUPFAM" id="SSF53850">
    <property type="entry name" value="Periplasmic binding protein-like II"/>
    <property type="match status" value="1"/>
</dbReference>
<reference evidence="15" key="1">
    <citation type="submission" date="2014-11" db="EMBL/GenBank/DDBJ databases">
        <authorList>
            <person name="Otto D Thomas"/>
            <person name="Naeem Raeece"/>
        </authorList>
    </citation>
    <scope>NUCLEOTIDE SEQUENCE</scope>
</reference>
<keyword evidence="10" id="KW-0407">Ion channel</keyword>
<evidence type="ECO:0000256" key="1">
    <source>
        <dbReference type="ARBA" id="ARBA00004141"/>
    </source>
</evidence>
<feature type="compositionally biased region" description="Acidic residues" evidence="11">
    <location>
        <begin position="767"/>
        <end position="779"/>
    </location>
</feature>
<feature type="region of interest" description="Disordered" evidence="11">
    <location>
        <begin position="660"/>
        <end position="809"/>
    </location>
</feature>
<keyword evidence="8" id="KW-0325">Glycoprotein</keyword>
<dbReference type="PANTHER" id="PTHR18966">
    <property type="entry name" value="IONOTROPIC GLUTAMATE RECEPTOR"/>
    <property type="match status" value="1"/>
</dbReference>
<feature type="transmembrane region" description="Helical" evidence="12">
    <location>
        <begin position="310"/>
        <end position="330"/>
    </location>
</feature>
<feature type="transmembrane region" description="Helical" evidence="12">
    <location>
        <begin position="517"/>
        <end position="539"/>
    </location>
</feature>
<keyword evidence="9" id="KW-1071">Ligand-gated ion channel</keyword>
<keyword evidence="4 12" id="KW-1133">Transmembrane helix</keyword>
<comment type="subcellular location">
    <subcellularLocation>
        <location evidence="1">Membrane</location>
        <topology evidence="1">Multi-pass membrane protein</topology>
    </subcellularLocation>
</comment>
<dbReference type="InterPro" id="IPR001320">
    <property type="entry name" value="Iontro_rcpt_C"/>
</dbReference>
<accession>A0A0G4G8L7</accession>
<feature type="transmembrane region" description="Helical" evidence="12">
    <location>
        <begin position="350"/>
        <end position="372"/>
    </location>
</feature>
<evidence type="ECO:0000256" key="8">
    <source>
        <dbReference type="ARBA" id="ARBA00023180"/>
    </source>
</evidence>
<dbReference type="GO" id="GO:0016020">
    <property type="term" value="C:membrane"/>
    <property type="evidence" value="ECO:0007669"/>
    <property type="project" value="UniProtKB-SubCell"/>
</dbReference>
<evidence type="ECO:0000256" key="2">
    <source>
        <dbReference type="ARBA" id="ARBA00022448"/>
    </source>
</evidence>
<dbReference type="VEuPathDB" id="CryptoDB:Cvel_20735"/>
<dbReference type="GO" id="GO:0015276">
    <property type="term" value="F:ligand-gated monoatomic ion channel activity"/>
    <property type="evidence" value="ECO:0007669"/>
    <property type="project" value="InterPro"/>
</dbReference>
<proteinExistence type="predicted"/>
<dbReference type="Gene3D" id="1.10.287.70">
    <property type="match status" value="1"/>
</dbReference>
<dbReference type="Gene3D" id="3.40.190.10">
    <property type="entry name" value="Periplasmic binding protein-like II"/>
    <property type="match status" value="1"/>
</dbReference>